<gene>
    <name evidence="6" type="ORF">PAPOLLO_LOCUS3004</name>
</gene>
<dbReference type="InterPro" id="IPR019787">
    <property type="entry name" value="Znf_PHD-finger"/>
</dbReference>
<dbReference type="SMART" id="SM00249">
    <property type="entry name" value="PHD"/>
    <property type="match status" value="1"/>
</dbReference>
<reference evidence="6" key="1">
    <citation type="submission" date="2021-04" db="EMBL/GenBank/DDBJ databases">
        <authorList>
            <person name="Tunstrom K."/>
        </authorList>
    </citation>
    <scope>NUCLEOTIDE SEQUENCE</scope>
</reference>
<comment type="caution">
    <text evidence="6">The sequence shown here is derived from an EMBL/GenBank/DDBJ whole genome shotgun (WGS) entry which is preliminary data.</text>
</comment>
<evidence type="ECO:0000256" key="1">
    <source>
        <dbReference type="ARBA" id="ARBA00022723"/>
    </source>
</evidence>
<accession>A0A8S3W6Y0</accession>
<feature type="region of interest" description="Disordered" evidence="4">
    <location>
        <begin position="65"/>
        <end position="96"/>
    </location>
</feature>
<evidence type="ECO:0000259" key="5">
    <source>
        <dbReference type="SMART" id="SM00249"/>
    </source>
</evidence>
<protein>
    <submittedName>
        <fullName evidence="6">(apollo) hypothetical protein</fullName>
    </submittedName>
</protein>
<keyword evidence="7" id="KW-1185">Reference proteome</keyword>
<dbReference type="InterPro" id="IPR001965">
    <property type="entry name" value="Znf_PHD"/>
</dbReference>
<dbReference type="Pfam" id="PF00628">
    <property type="entry name" value="PHD"/>
    <property type="match status" value="1"/>
</dbReference>
<keyword evidence="2" id="KW-0863">Zinc-finger</keyword>
<keyword evidence="3" id="KW-0862">Zinc</keyword>
<organism evidence="6 7">
    <name type="scientific">Parnassius apollo</name>
    <name type="common">Apollo butterfly</name>
    <name type="synonym">Papilio apollo</name>
    <dbReference type="NCBI Taxonomy" id="110799"/>
    <lineage>
        <taxon>Eukaryota</taxon>
        <taxon>Metazoa</taxon>
        <taxon>Ecdysozoa</taxon>
        <taxon>Arthropoda</taxon>
        <taxon>Hexapoda</taxon>
        <taxon>Insecta</taxon>
        <taxon>Pterygota</taxon>
        <taxon>Neoptera</taxon>
        <taxon>Endopterygota</taxon>
        <taxon>Lepidoptera</taxon>
        <taxon>Glossata</taxon>
        <taxon>Ditrysia</taxon>
        <taxon>Papilionoidea</taxon>
        <taxon>Papilionidae</taxon>
        <taxon>Parnassiinae</taxon>
        <taxon>Parnassini</taxon>
        <taxon>Parnassius</taxon>
        <taxon>Parnassius</taxon>
    </lineage>
</organism>
<keyword evidence="1" id="KW-0479">Metal-binding</keyword>
<dbReference type="Proteomes" id="UP000691718">
    <property type="component" value="Unassembled WGS sequence"/>
</dbReference>
<sequence>MSRSKWGCCLPQKDNDDDFIICSKCKKHYHMACVSLDITLFGTEMRTGWTCPECSRNISKSVKKDNTPVRNVSNVRGSKRPALHSPPTQETSSISRDDLREAIEEIMDKKIEEFFSRMEDRISMIIDSKMKPLEEDITEIKKFLNFADEKYEEMKKGGRGL</sequence>
<dbReference type="OrthoDB" id="8196581at2759"/>
<evidence type="ECO:0000313" key="7">
    <source>
        <dbReference type="Proteomes" id="UP000691718"/>
    </source>
</evidence>
<proteinExistence type="predicted"/>
<name>A0A8S3W6Y0_PARAO</name>
<dbReference type="AlphaFoldDB" id="A0A8S3W6Y0"/>
<dbReference type="CDD" id="cd15517">
    <property type="entry name" value="PHD_TCF19_like"/>
    <property type="match status" value="1"/>
</dbReference>
<evidence type="ECO:0000313" key="6">
    <source>
        <dbReference type="EMBL" id="CAG4945058.1"/>
    </source>
</evidence>
<dbReference type="EMBL" id="CAJQZP010000196">
    <property type="protein sequence ID" value="CAG4945058.1"/>
    <property type="molecule type" value="Genomic_DNA"/>
</dbReference>
<feature type="domain" description="Zinc finger PHD-type" evidence="5">
    <location>
        <begin position="7"/>
        <end position="55"/>
    </location>
</feature>
<evidence type="ECO:0000256" key="2">
    <source>
        <dbReference type="ARBA" id="ARBA00022771"/>
    </source>
</evidence>
<evidence type="ECO:0000256" key="4">
    <source>
        <dbReference type="SAM" id="MobiDB-lite"/>
    </source>
</evidence>
<dbReference type="GO" id="GO:0008270">
    <property type="term" value="F:zinc ion binding"/>
    <property type="evidence" value="ECO:0007669"/>
    <property type="project" value="UniProtKB-KW"/>
</dbReference>
<evidence type="ECO:0000256" key="3">
    <source>
        <dbReference type="ARBA" id="ARBA00022833"/>
    </source>
</evidence>